<dbReference type="STRING" id="35128.B8BTQ3"/>
<dbReference type="Proteomes" id="UP000001449">
    <property type="component" value="Chromosome 2"/>
</dbReference>
<evidence type="ECO:0000313" key="3">
    <source>
        <dbReference type="EMBL" id="EED95136.1"/>
    </source>
</evidence>
<dbReference type="PANTHER" id="PTHR11220">
    <property type="entry name" value="HEME-BINDING PROTEIN-RELATED"/>
    <property type="match status" value="1"/>
</dbReference>
<proteinExistence type="inferred from homology"/>
<name>B8BTQ3_THAPS</name>
<dbReference type="eggNOG" id="ENOG502QQ0B">
    <property type="taxonomic scope" value="Eukaryota"/>
</dbReference>
<dbReference type="Gene3D" id="3.20.80.10">
    <property type="entry name" value="Regulatory factor, effector binding domain"/>
    <property type="match status" value="1"/>
</dbReference>
<dbReference type="OMA" id="CIAMAFG"/>
<dbReference type="KEGG" id="tps:THAPSDRAFT_2215"/>
<feature type="signal peptide" evidence="2">
    <location>
        <begin position="1"/>
        <end position="27"/>
    </location>
</feature>
<protein>
    <recommendedName>
        <fullName evidence="5">SOUL heme-binding protein</fullName>
    </recommendedName>
</protein>
<evidence type="ECO:0000313" key="4">
    <source>
        <dbReference type="Proteomes" id="UP000001449"/>
    </source>
</evidence>
<dbReference type="PaxDb" id="35128-Thaps2215"/>
<gene>
    <name evidence="3" type="ORF">THAPSDRAFT_2215</name>
</gene>
<organism evidence="3 4">
    <name type="scientific">Thalassiosira pseudonana</name>
    <name type="common">Marine diatom</name>
    <name type="synonym">Cyclotella nana</name>
    <dbReference type="NCBI Taxonomy" id="35128"/>
    <lineage>
        <taxon>Eukaryota</taxon>
        <taxon>Sar</taxon>
        <taxon>Stramenopiles</taxon>
        <taxon>Ochrophyta</taxon>
        <taxon>Bacillariophyta</taxon>
        <taxon>Coscinodiscophyceae</taxon>
        <taxon>Thalassiosirophycidae</taxon>
        <taxon>Thalassiosirales</taxon>
        <taxon>Thalassiosiraceae</taxon>
        <taxon>Thalassiosira</taxon>
    </lineage>
</organism>
<dbReference type="AlphaFoldDB" id="B8BTQ3"/>
<dbReference type="RefSeq" id="XP_002287693.1">
    <property type="nucleotide sequence ID" value="XM_002287657.1"/>
</dbReference>
<feature type="chain" id="PRO_5002868614" description="SOUL heme-binding protein" evidence="2">
    <location>
        <begin position="28"/>
        <end position="377"/>
    </location>
</feature>
<comment type="similarity">
    <text evidence="1">Belongs to the HEBP family.</text>
</comment>
<accession>B8BTQ3</accession>
<dbReference type="EMBL" id="CM000639">
    <property type="protein sequence ID" value="EED95136.1"/>
    <property type="molecule type" value="Genomic_DNA"/>
</dbReference>
<dbReference type="Pfam" id="PF04832">
    <property type="entry name" value="SOUL"/>
    <property type="match status" value="1"/>
</dbReference>
<reference evidence="3 4" key="1">
    <citation type="journal article" date="2004" name="Science">
        <title>The genome of the diatom Thalassiosira pseudonana: ecology, evolution, and metabolism.</title>
        <authorList>
            <person name="Armbrust E.V."/>
            <person name="Berges J.A."/>
            <person name="Bowler C."/>
            <person name="Green B.R."/>
            <person name="Martinez D."/>
            <person name="Putnam N.H."/>
            <person name="Zhou S."/>
            <person name="Allen A.E."/>
            <person name="Apt K.E."/>
            <person name="Bechner M."/>
            <person name="Brzezinski M.A."/>
            <person name="Chaal B.K."/>
            <person name="Chiovitti A."/>
            <person name="Davis A.K."/>
            <person name="Demarest M.S."/>
            <person name="Detter J.C."/>
            <person name="Glavina T."/>
            <person name="Goodstein D."/>
            <person name="Hadi M.Z."/>
            <person name="Hellsten U."/>
            <person name="Hildebrand M."/>
            <person name="Jenkins B.D."/>
            <person name="Jurka J."/>
            <person name="Kapitonov V.V."/>
            <person name="Kroger N."/>
            <person name="Lau W.W."/>
            <person name="Lane T.W."/>
            <person name="Larimer F.W."/>
            <person name="Lippmeier J.C."/>
            <person name="Lucas S."/>
            <person name="Medina M."/>
            <person name="Montsant A."/>
            <person name="Obornik M."/>
            <person name="Parker M.S."/>
            <person name="Palenik B."/>
            <person name="Pazour G.J."/>
            <person name="Richardson P.M."/>
            <person name="Rynearson T.A."/>
            <person name="Saito M.A."/>
            <person name="Schwartz D.C."/>
            <person name="Thamatrakoln K."/>
            <person name="Valentin K."/>
            <person name="Vardi A."/>
            <person name="Wilkerson F.P."/>
            <person name="Rokhsar D.S."/>
        </authorList>
    </citation>
    <scope>NUCLEOTIDE SEQUENCE [LARGE SCALE GENOMIC DNA]</scope>
    <source>
        <strain evidence="3 4">CCMP1335</strain>
    </source>
</reference>
<evidence type="ECO:0008006" key="5">
    <source>
        <dbReference type="Google" id="ProtNLM"/>
    </source>
</evidence>
<dbReference type="GeneID" id="7442249"/>
<reference evidence="3 4" key="2">
    <citation type="journal article" date="2008" name="Nature">
        <title>The Phaeodactylum genome reveals the evolutionary history of diatom genomes.</title>
        <authorList>
            <person name="Bowler C."/>
            <person name="Allen A.E."/>
            <person name="Badger J.H."/>
            <person name="Grimwood J."/>
            <person name="Jabbari K."/>
            <person name="Kuo A."/>
            <person name="Maheswari U."/>
            <person name="Martens C."/>
            <person name="Maumus F."/>
            <person name="Otillar R.P."/>
            <person name="Rayko E."/>
            <person name="Salamov A."/>
            <person name="Vandepoele K."/>
            <person name="Beszteri B."/>
            <person name="Gruber A."/>
            <person name="Heijde M."/>
            <person name="Katinka M."/>
            <person name="Mock T."/>
            <person name="Valentin K."/>
            <person name="Verret F."/>
            <person name="Berges J.A."/>
            <person name="Brownlee C."/>
            <person name="Cadoret J.P."/>
            <person name="Chiovitti A."/>
            <person name="Choi C.J."/>
            <person name="Coesel S."/>
            <person name="De Martino A."/>
            <person name="Detter J.C."/>
            <person name="Durkin C."/>
            <person name="Falciatore A."/>
            <person name="Fournet J."/>
            <person name="Haruta M."/>
            <person name="Huysman M.J."/>
            <person name="Jenkins B.D."/>
            <person name="Jiroutova K."/>
            <person name="Jorgensen R.E."/>
            <person name="Joubert Y."/>
            <person name="Kaplan A."/>
            <person name="Kroger N."/>
            <person name="Kroth P.G."/>
            <person name="La Roche J."/>
            <person name="Lindquist E."/>
            <person name="Lommer M."/>
            <person name="Martin-Jezequel V."/>
            <person name="Lopez P.J."/>
            <person name="Lucas S."/>
            <person name="Mangogna M."/>
            <person name="McGinnis K."/>
            <person name="Medlin L.K."/>
            <person name="Montsant A."/>
            <person name="Oudot-Le Secq M.P."/>
            <person name="Napoli C."/>
            <person name="Obornik M."/>
            <person name="Parker M.S."/>
            <person name="Petit J.L."/>
            <person name="Porcel B.M."/>
            <person name="Poulsen N."/>
            <person name="Robison M."/>
            <person name="Rychlewski L."/>
            <person name="Rynearson T.A."/>
            <person name="Schmutz J."/>
            <person name="Shapiro H."/>
            <person name="Siaut M."/>
            <person name="Stanley M."/>
            <person name="Sussman M.R."/>
            <person name="Taylor A.R."/>
            <person name="Vardi A."/>
            <person name="von Dassow P."/>
            <person name="Vyverman W."/>
            <person name="Willis A."/>
            <person name="Wyrwicz L.S."/>
            <person name="Rokhsar D.S."/>
            <person name="Weissenbach J."/>
            <person name="Armbrust E.V."/>
            <person name="Green B.R."/>
            <person name="Van de Peer Y."/>
            <person name="Grigoriev I.V."/>
        </authorList>
    </citation>
    <scope>NUCLEOTIDE SEQUENCE [LARGE SCALE GENOMIC DNA]</scope>
    <source>
        <strain evidence="3 4">CCMP1335</strain>
    </source>
</reference>
<keyword evidence="4" id="KW-1185">Reference proteome</keyword>
<sequence length="377" mass="41399">MPIASLPSQTMALLFALLCFITSKTNAFATSRPLKSAETHRLQSSFLGVAQTPSLLLDDVLRGNSTAASEAVGMLTEVRGTETMEEYLSDMTPPEMNDFPLWARLPGMAKVSRRARQLRLRRLLEISTPTAEDESEDSEESKNKRTRRALFVLIRNIADSDNYSGISEVLSIAKRDAADENVSSEEMMKRTPDLETPKYEVVGSRKGGFEIRSVTMNELKSSGSDRESASKISNPQLSGASSFGALAGYLFGKNQDEKAMKMTTPVLTVGEGDEKTMSFVLPSDYWKTDTLSDAPQPLADSAVKISSVDGSTRAVIAFGGYGGKAQTKSKRLTELLESDKEWRAVADAPVTLAQYNDPFTPPWKRRNEVSVLVEPMR</sequence>
<dbReference type="InterPro" id="IPR006917">
    <property type="entry name" value="SOUL_heme-bd"/>
</dbReference>
<keyword evidence="2" id="KW-0732">Signal</keyword>
<dbReference type="HOGENOM" id="CLU_734655_0_0_1"/>
<evidence type="ECO:0000256" key="2">
    <source>
        <dbReference type="SAM" id="SignalP"/>
    </source>
</evidence>
<dbReference type="SUPFAM" id="SSF55136">
    <property type="entry name" value="Probable bacterial effector-binding domain"/>
    <property type="match status" value="1"/>
</dbReference>
<evidence type="ECO:0000256" key="1">
    <source>
        <dbReference type="ARBA" id="ARBA00009817"/>
    </source>
</evidence>
<dbReference type="PANTHER" id="PTHR11220:SF58">
    <property type="entry name" value="SOUL HEME-BINDING FAMILY PROTEIN"/>
    <property type="match status" value="1"/>
</dbReference>
<dbReference type="InParanoid" id="B8BTQ3"/>
<dbReference type="InterPro" id="IPR011256">
    <property type="entry name" value="Reg_factor_effector_dom_sf"/>
</dbReference>